<name>A0ABU6J231_9BURK</name>
<dbReference type="CDD" id="cd00090">
    <property type="entry name" value="HTH_ARSR"/>
    <property type="match status" value="1"/>
</dbReference>
<comment type="caution">
    <text evidence="1">The sequence shown here is derived from an EMBL/GenBank/DDBJ whole genome shotgun (WGS) entry which is preliminary data.</text>
</comment>
<reference evidence="1 2" key="1">
    <citation type="submission" date="2023-10" db="EMBL/GenBank/DDBJ databases">
        <title>Noviherbaspirillum sp. CPCC 100848 genome assembly.</title>
        <authorList>
            <person name="Li X.Y."/>
            <person name="Fang X.M."/>
        </authorList>
    </citation>
    <scope>NUCLEOTIDE SEQUENCE [LARGE SCALE GENOMIC DNA]</scope>
    <source>
        <strain evidence="1 2">CPCC 100848</strain>
    </source>
</reference>
<evidence type="ECO:0000313" key="2">
    <source>
        <dbReference type="Proteomes" id="UP001352263"/>
    </source>
</evidence>
<dbReference type="Proteomes" id="UP001352263">
    <property type="component" value="Unassembled WGS sequence"/>
</dbReference>
<dbReference type="SUPFAM" id="SSF46785">
    <property type="entry name" value="Winged helix' DNA-binding domain"/>
    <property type="match status" value="1"/>
</dbReference>
<dbReference type="InterPro" id="IPR036390">
    <property type="entry name" value="WH_DNA-bd_sf"/>
</dbReference>
<dbReference type="EMBL" id="JAWIIV010000001">
    <property type="protein sequence ID" value="MEC4717664.1"/>
    <property type="molecule type" value="Genomic_DNA"/>
</dbReference>
<dbReference type="RefSeq" id="WP_326504417.1">
    <property type="nucleotide sequence ID" value="NZ_JAWIIV010000001.1"/>
</dbReference>
<dbReference type="Gene3D" id="1.10.10.10">
    <property type="entry name" value="Winged helix-like DNA-binding domain superfamily/Winged helix DNA-binding domain"/>
    <property type="match status" value="1"/>
</dbReference>
<organism evidence="1 2">
    <name type="scientific">Noviherbaspirillum album</name>
    <dbReference type="NCBI Taxonomy" id="3080276"/>
    <lineage>
        <taxon>Bacteria</taxon>
        <taxon>Pseudomonadati</taxon>
        <taxon>Pseudomonadota</taxon>
        <taxon>Betaproteobacteria</taxon>
        <taxon>Burkholderiales</taxon>
        <taxon>Oxalobacteraceae</taxon>
        <taxon>Noviherbaspirillum</taxon>
    </lineage>
</organism>
<keyword evidence="2" id="KW-1185">Reference proteome</keyword>
<protein>
    <submittedName>
        <fullName evidence="1">Winged helix-turn-helix domain-containing protein</fullName>
    </submittedName>
</protein>
<accession>A0ABU6J231</accession>
<dbReference type="InterPro" id="IPR011991">
    <property type="entry name" value="ArsR-like_HTH"/>
</dbReference>
<gene>
    <name evidence="1" type="ORF">RY831_00715</name>
</gene>
<dbReference type="InterPro" id="IPR036388">
    <property type="entry name" value="WH-like_DNA-bd_sf"/>
</dbReference>
<evidence type="ECO:0000313" key="1">
    <source>
        <dbReference type="EMBL" id="MEC4717664.1"/>
    </source>
</evidence>
<proteinExistence type="predicted"/>
<sequence length="84" mass="9435">MKRDPMLMEAILGQLLQSPDPLVSASHIAQRLNVEPPVVRHHLSLLQDRQLVDESESGVWRLTNHGHDYVEGTPEQSMALKLSS</sequence>